<proteinExistence type="predicted"/>
<dbReference type="Pfam" id="PF00582">
    <property type="entry name" value="Usp"/>
    <property type="match status" value="1"/>
</dbReference>
<gene>
    <name evidence="3" type="ORF">KCQ71_07695</name>
</gene>
<comment type="caution">
    <text evidence="3">The sequence shown here is derived from an EMBL/GenBank/DDBJ whole genome shotgun (WGS) entry which is preliminary data.</text>
</comment>
<feature type="domain" description="UspA" evidence="2">
    <location>
        <begin position="175"/>
        <end position="229"/>
    </location>
</feature>
<reference evidence="3 4" key="1">
    <citation type="submission" date="2021-04" db="EMBL/GenBank/DDBJ databases">
        <title>Ruania sp. nov., isolated from sandy soil of mangrove forest.</title>
        <authorList>
            <person name="Ge X."/>
            <person name="Huang R."/>
            <person name="Liu W."/>
        </authorList>
    </citation>
    <scope>NUCLEOTIDE SEQUENCE [LARGE SCALE GENOMIC DNA]</scope>
    <source>
        <strain evidence="3 4">N2-46</strain>
    </source>
</reference>
<evidence type="ECO:0000259" key="2">
    <source>
        <dbReference type="Pfam" id="PF00582"/>
    </source>
</evidence>
<evidence type="ECO:0000313" key="3">
    <source>
        <dbReference type="EMBL" id="MBZ2196032.1"/>
    </source>
</evidence>
<dbReference type="InterPro" id="IPR006016">
    <property type="entry name" value="UspA"/>
</dbReference>
<evidence type="ECO:0000313" key="4">
    <source>
        <dbReference type="Proteomes" id="UP000826651"/>
    </source>
</evidence>
<dbReference type="Proteomes" id="UP000826651">
    <property type="component" value="Unassembled WGS sequence"/>
</dbReference>
<dbReference type="RefSeq" id="WP_223404511.1">
    <property type="nucleotide sequence ID" value="NZ_JAGSHT010000007.1"/>
</dbReference>
<accession>A0ABS7S7H3</accession>
<keyword evidence="4" id="KW-1185">Reference proteome</keyword>
<organism evidence="3 4">
    <name type="scientific">Occultella gossypii</name>
    <dbReference type="NCBI Taxonomy" id="2800820"/>
    <lineage>
        <taxon>Bacteria</taxon>
        <taxon>Bacillati</taxon>
        <taxon>Actinomycetota</taxon>
        <taxon>Actinomycetes</taxon>
        <taxon>Micrococcales</taxon>
        <taxon>Ruaniaceae</taxon>
        <taxon>Occultella</taxon>
    </lineage>
</organism>
<dbReference type="SUPFAM" id="SSF52402">
    <property type="entry name" value="Adenine nucleotide alpha hydrolases-like"/>
    <property type="match status" value="2"/>
</dbReference>
<sequence>MFDPRPLRQPRTTTPSRDDPPGGILLTLDGANTDLNAVDWATAEAAARGTRLRIVQAIPLLSVVFDPWLLATGGQGAEASYAEALDALAATAQRAHDHEPHLAISTHMNTFGPDSAPGAAIGDTALVVAGRRLGPGRAPSPMAMWTAKRLQSAMVVVRLADAPPSPRSALRATGRVVVALDPRDQPDGVLEVAFRAALHRGAGLTVLHTWDVGGPGPDLLADILQPYLATFPEVDVRGRLVRTPLAASVAKESLRAALVVVGPRLQGPPHASSRATRRQIIGGAGAPVVIVPGG</sequence>
<feature type="region of interest" description="Disordered" evidence="1">
    <location>
        <begin position="1"/>
        <end position="23"/>
    </location>
</feature>
<protein>
    <recommendedName>
        <fullName evidence="2">UspA domain-containing protein</fullName>
    </recommendedName>
</protein>
<dbReference type="EMBL" id="JAGSHT010000007">
    <property type="protein sequence ID" value="MBZ2196032.1"/>
    <property type="molecule type" value="Genomic_DNA"/>
</dbReference>
<dbReference type="InterPro" id="IPR014729">
    <property type="entry name" value="Rossmann-like_a/b/a_fold"/>
</dbReference>
<evidence type="ECO:0000256" key="1">
    <source>
        <dbReference type="SAM" id="MobiDB-lite"/>
    </source>
</evidence>
<name>A0ABS7S7H3_9MICO</name>
<dbReference type="Gene3D" id="3.40.50.620">
    <property type="entry name" value="HUPs"/>
    <property type="match status" value="2"/>
</dbReference>